<protein>
    <recommendedName>
        <fullName evidence="2">Regulatory protein zeste</fullName>
    </recommendedName>
</protein>
<evidence type="ECO:0000256" key="6">
    <source>
        <dbReference type="SAM" id="Coils"/>
    </source>
</evidence>
<comment type="subunit">
    <text evidence="1">Self-associates forming complexes of several hundred monomers.</text>
</comment>
<name>A0A8R2HMH1_BOMMO</name>
<dbReference type="InterPro" id="IPR001005">
    <property type="entry name" value="SANT/Myb"/>
</dbReference>
<keyword evidence="6" id="KW-0175">Coiled coil</keyword>
<reference evidence="10" key="1">
    <citation type="journal article" date="2008" name="Insect Biochem. Mol. Biol.">
        <title>The genome of a lepidopteran model insect, the silkworm Bombyx mori.</title>
        <authorList>
            <consortium name="International Silkworm Genome Consortium"/>
        </authorList>
    </citation>
    <scope>NUCLEOTIDE SEQUENCE [LARGE SCALE GENOMIC DNA]</scope>
    <source>
        <strain evidence="10">p50T</strain>
    </source>
</reference>
<comment type="function">
    <text evidence="5">Involved in transvection phenomena (= synapsis-dependent gene expression), where the synaptic pairing of chromosomes carrying genes with which zeste interacts influences the expression of these genes. Zeste binds to DNA and stimulates transcription from a nearby promoter.</text>
</comment>
<evidence type="ECO:0000313" key="10">
    <source>
        <dbReference type="Proteomes" id="UP000005204"/>
    </source>
</evidence>
<dbReference type="InterPro" id="IPR028002">
    <property type="entry name" value="Myb_DNA-bind_5"/>
</dbReference>
<evidence type="ECO:0000256" key="7">
    <source>
        <dbReference type="SAM" id="MobiDB-lite"/>
    </source>
</evidence>
<dbReference type="EnsemblMetazoa" id="XM_021346360.2">
    <property type="protein sequence ID" value="XP_021202035.2"/>
    <property type="gene ID" value="LOC110384793"/>
</dbReference>
<sequence>MDSEVVRGKPLSKDETKALIELIENSRIITTKTTNATNNSLKKKEWHCIAERFNANTATCRRTPQQLRLKWENLKKNCRKYNTKIRMNRIKTGGGVAEYIPPDEILDRVGSLLGSTVSGFVVPFGGDREPEMLIAGCSDCANVDSSCEDARVLNVEIKNNSTPPVSLAKSVVLDCELNDNSEVVLAPDEPHHVSFTTPRREKKKRNRDEGRSARNVAIAEYYSEKKKNLKSNLLQNKLKNKNIKLENKKLNLEIEKLKLENHKLKLENQKLNIELEEN</sequence>
<dbReference type="Gene3D" id="1.10.10.60">
    <property type="entry name" value="Homeodomain-like"/>
    <property type="match status" value="1"/>
</dbReference>
<keyword evidence="4" id="KW-0804">Transcription</keyword>
<evidence type="ECO:0000256" key="1">
    <source>
        <dbReference type="ARBA" id="ARBA00011764"/>
    </source>
</evidence>
<accession>A0A8R2HMH1</accession>
<dbReference type="Pfam" id="PF13873">
    <property type="entry name" value="Myb_DNA-bind_5"/>
    <property type="match status" value="1"/>
</dbReference>
<feature type="region of interest" description="Disordered" evidence="7">
    <location>
        <begin position="192"/>
        <end position="212"/>
    </location>
</feature>
<evidence type="ECO:0000259" key="8">
    <source>
        <dbReference type="PROSITE" id="PS50090"/>
    </source>
</evidence>
<dbReference type="AlphaFoldDB" id="A0A8R2HMH1"/>
<evidence type="ECO:0000256" key="3">
    <source>
        <dbReference type="ARBA" id="ARBA00023015"/>
    </source>
</evidence>
<evidence type="ECO:0000256" key="4">
    <source>
        <dbReference type="ARBA" id="ARBA00023163"/>
    </source>
</evidence>
<evidence type="ECO:0000256" key="5">
    <source>
        <dbReference type="ARBA" id="ARBA00025466"/>
    </source>
</evidence>
<keyword evidence="10" id="KW-1185">Reference proteome</keyword>
<dbReference type="SMART" id="SM00717">
    <property type="entry name" value="SANT"/>
    <property type="match status" value="1"/>
</dbReference>
<reference evidence="9" key="2">
    <citation type="submission" date="2022-06" db="UniProtKB">
        <authorList>
            <consortium name="EnsemblMetazoa"/>
        </authorList>
    </citation>
    <scope>IDENTIFICATION</scope>
    <source>
        <strain evidence="9">p50T (Dazao)</strain>
    </source>
</reference>
<keyword evidence="3" id="KW-0805">Transcription regulation</keyword>
<organism evidence="9 10">
    <name type="scientific">Bombyx mori</name>
    <name type="common">Silk moth</name>
    <dbReference type="NCBI Taxonomy" id="7091"/>
    <lineage>
        <taxon>Eukaryota</taxon>
        <taxon>Metazoa</taxon>
        <taxon>Ecdysozoa</taxon>
        <taxon>Arthropoda</taxon>
        <taxon>Hexapoda</taxon>
        <taxon>Insecta</taxon>
        <taxon>Pterygota</taxon>
        <taxon>Neoptera</taxon>
        <taxon>Endopterygota</taxon>
        <taxon>Lepidoptera</taxon>
        <taxon>Glossata</taxon>
        <taxon>Ditrysia</taxon>
        <taxon>Bombycoidea</taxon>
        <taxon>Bombycidae</taxon>
        <taxon>Bombycinae</taxon>
        <taxon>Bombyx</taxon>
    </lineage>
</organism>
<dbReference type="PROSITE" id="PS50090">
    <property type="entry name" value="MYB_LIKE"/>
    <property type="match status" value="1"/>
</dbReference>
<dbReference type="Proteomes" id="UP000005204">
    <property type="component" value="Unassembled WGS sequence"/>
</dbReference>
<evidence type="ECO:0000256" key="2">
    <source>
        <dbReference type="ARBA" id="ARBA00016807"/>
    </source>
</evidence>
<feature type="domain" description="Myb-like" evidence="8">
    <location>
        <begin position="3"/>
        <end position="75"/>
    </location>
</feature>
<proteinExistence type="predicted"/>
<feature type="coiled-coil region" evidence="6">
    <location>
        <begin position="231"/>
        <end position="276"/>
    </location>
</feature>
<evidence type="ECO:0000313" key="9">
    <source>
        <dbReference type="EnsemblMetazoa" id="XP_021202035.2"/>
    </source>
</evidence>